<comment type="caution">
    <text evidence="3">The sequence shown here is derived from an EMBL/GenBank/DDBJ whole genome shotgun (WGS) entry which is preliminary data.</text>
</comment>
<feature type="region of interest" description="Disordered" evidence="1">
    <location>
        <begin position="1"/>
        <end position="140"/>
    </location>
</feature>
<evidence type="ECO:0000256" key="1">
    <source>
        <dbReference type="SAM" id="MobiDB-lite"/>
    </source>
</evidence>
<feature type="compositionally biased region" description="Low complexity" evidence="1">
    <location>
        <begin position="81"/>
        <end position="111"/>
    </location>
</feature>
<organism evidence="3 4">
    <name type="scientific">Coccomyxa viridis</name>
    <dbReference type="NCBI Taxonomy" id="1274662"/>
    <lineage>
        <taxon>Eukaryota</taxon>
        <taxon>Viridiplantae</taxon>
        <taxon>Chlorophyta</taxon>
        <taxon>core chlorophytes</taxon>
        <taxon>Trebouxiophyceae</taxon>
        <taxon>Trebouxiophyceae incertae sedis</taxon>
        <taxon>Coccomyxaceae</taxon>
        <taxon>Coccomyxa</taxon>
    </lineage>
</organism>
<dbReference type="Proteomes" id="UP001314263">
    <property type="component" value="Unassembled WGS sequence"/>
</dbReference>
<accession>A0AAV1I7T0</accession>
<protein>
    <recommendedName>
        <fullName evidence="2">CRAL-TRIO domain-containing protein</fullName>
    </recommendedName>
</protein>
<dbReference type="InterPro" id="IPR001251">
    <property type="entry name" value="CRAL-TRIO_dom"/>
</dbReference>
<dbReference type="AlphaFoldDB" id="A0AAV1I7T0"/>
<name>A0AAV1I7T0_9CHLO</name>
<dbReference type="Gene3D" id="3.40.525.10">
    <property type="entry name" value="CRAL-TRIO lipid binding domain"/>
    <property type="match status" value="1"/>
</dbReference>
<evidence type="ECO:0000259" key="2">
    <source>
        <dbReference type="Pfam" id="PF13716"/>
    </source>
</evidence>
<feature type="compositionally biased region" description="Basic and acidic residues" evidence="1">
    <location>
        <begin position="18"/>
        <end position="31"/>
    </location>
</feature>
<dbReference type="EMBL" id="CAUYUE010000008">
    <property type="protein sequence ID" value="CAK0783218.1"/>
    <property type="molecule type" value="Genomic_DNA"/>
</dbReference>
<gene>
    <name evidence="3" type="ORF">CVIRNUC_006417</name>
</gene>
<reference evidence="3 4" key="1">
    <citation type="submission" date="2023-10" db="EMBL/GenBank/DDBJ databases">
        <authorList>
            <person name="Maclean D."/>
            <person name="Macfadyen A."/>
        </authorList>
    </citation>
    <scope>NUCLEOTIDE SEQUENCE [LARGE SCALE GENOMIC DNA]</scope>
</reference>
<proteinExistence type="predicted"/>
<dbReference type="Pfam" id="PF13716">
    <property type="entry name" value="CRAL_TRIO_2"/>
    <property type="match status" value="1"/>
</dbReference>
<evidence type="ECO:0000313" key="4">
    <source>
        <dbReference type="Proteomes" id="UP001314263"/>
    </source>
</evidence>
<feature type="domain" description="CRAL-TRIO" evidence="2">
    <location>
        <begin position="178"/>
        <end position="310"/>
    </location>
</feature>
<keyword evidence="4" id="KW-1185">Reference proteome</keyword>
<dbReference type="InterPro" id="IPR036865">
    <property type="entry name" value="CRAL-TRIO_dom_sf"/>
</dbReference>
<evidence type="ECO:0000313" key="3">
    <source>
        <dbReference type="EMBL" id="CAK0783218.1"/>
    </source>
</evidence>
<sequence length="312" mass="34545">MGDASDDKSSSGSGHIVQGRERHGFLQDRSIHIAPNPESAGDLPWPTSPPEYRVPVSKPGTRTTPKPANRTPRVDQGVMGRVASWFGGSSSSRNGSAHSRSQHHGSSSSSGVPDFLSQADDPDKGRVDQSRSQSRAASGSLEEQWRQECLAFARVRKLKHVADMRIFYVDADAQDRDGDPVVVAVGAHYRSQALTKEDLLLHVVNEMEKIGTRPYVVVYFNADTPLGLFPHNTFFLDAHSALHSQHRRQMKALYAVHPNPLLKGWIMFLRLSEPDIYGRVDYCERLANLNVHFSGGKAPVPPQHVLDYDAEH</sequence>